<feature type="domain" description="Aminotransferase class I/classII large" evidence="5">
    <location>
        <begin position="92"/>
        <end position="433"/>
    </location>
</feature>
<dbReference type="PANTHER" id="PTHR13693">
    <property type="entry name" value="CLASS II AMINOTRANSFERASE/8-AMINO-7-OXONONANOATE SYNTHASE"/>
    <property type="match status" value="1"/>
</dbReference>
<dbReference type="RefSeq" id="WP_012979515.1">
    <property type="nucleotide sequence ID" value="NC_013861.1"/>
</dbReference>
<dbReference type="InterPro" id="IPR004839">
    <property type="entry name" value="Aminotransferase_I/II_large"/>
</dbReference>
<comment type="cofactor">
    <cofactor evidence="1 4">
        <name>pyridoxal 5'-phosphate</name>
        <dbReference type="ChEBI" id="CHEBI:597326"/>
    </cofactor>
</comment>
<dbReference type="Pfam" id="PF00155">
    <property type="entry name" value="Aminotran_1_2"/>
    <property type="match status" value="1"/>
</dbReference>
<dbReference type="KEGG" id="llo:LLO_3178"/>
<evidence type="ECO:0000256" key="3">
    <source>
        <dbReference type="ARBA" id="ARBA00022898"/>
    </source>
</evidence>
<evidence type="ECO:0000313" key="6">
    <source>
        <dbReference type="EMBL" id="CBJ13633.1"/>
    </source>
</evidence>
<dbReference type="EC" id="2.3.1.47" evidence="6"/>
<sequence length="439" mass="48773">MNKLKDGLIKMALSKRQLRLKDNANNTNHELIESRSSAYHIPERFYRFEDYPNYQTIKQKQIYLRKLNISSPFFLTHEGTASATSVIRGTSFINFSSYNYLNLNGDARVNAAAQDAIKRYGTSASASRLVSGERPIHQQLESALSKMYGVESALIFVSGHATNVTTIGYLFGPKDLIIHDELIHDSSLQGIKLSGAFRLSFPHNNWQALEDILITRRHEFERVLIIIEGLYSMDGDYPDLPAFIDLKKRYKTFLMIDEAHSIGVLGANGKGIHELFGIKGNEVDIWMGTLSKSLAGCGGYIAGSQALVEHLKFSAPGFLYSVGMSPPLAAASLKALEIMLEEPERVTTLKARSTQFLEEAKALKLNTGFSAGQGIIPILCGSSKRAILLSSKLYEKNINVQPIIYPAVPDNQARLRFFISSAHTEAQISDTVNEIAHHF</sequence>
<dbReference type="STRING" id="661367.LLO_3178"/>
<dbReference type="InterPro" id="IPR015422">
    <property type="entry name" value="PyrdxlP-dep_Trfase_small"/>
</dbReference>
<keyword evidence="2 6" id="KW-0808">Transferase</keyword>
<evidence type="ECO:0000256" key="2">
    <source>
        <dbReference type="ARBA" id="ARBA00022679"/>
    </source>
</evidence>
<dbReference type="Gene3D" id="3.90.1150.10">
    <property type="entry name" value="Aspartate Aminotransferase, domain 1"/>
    <property type="match status" value="1"/>
</dbReference>
<keyword evidence="7" id="KW-1185">Reference proteome</keyword>
<dbReference type="AlphaFoldDB" id="D3HME4"/>
<reference evidence="6 7" key="1">
    <citation type="journal article" date="2010" name="PLoS Genet.">
        <title>Analysis of the Legionella longbeachae genome and transcriptome uncovers unique strategies to cause Legionnaires' disease.</title>
        <authorList>
            <person name="Cazalet C."/>
            <person name="Gomez-Valero L."/>
            <person name="Rusniok C."/>
            <person name="Lomma M."/>
            <person name="Dervins-Ravault D."/>
            <person name="Newton H."/>
            <person name="Sansom F."/>
            <person name="Jarraud S."/>
            <person name="Zidane N."/>
            <person name="Ma L."/>
            <person name="Bouchier C."/>
            <person name="Etienne J."/>
            <person name="Hartland E."/>
            <person name="Buchrieser C."/>
        </authorList>
    </citation>
    <scope>NUCLEOTIDE SEQUENCE [LARGE SCALE GENOMIC DNA]</scope>
    <source>
        <strain evidence="6 7">NSW150</strain>
    </source>
</reference>
<dbReference type="CDD" id="cd06454">
    <property type="entry name" value="KBL_like"/>
    <property type="match status" value="1"/>
</dbReference>
<keyword evidence="6" id="KW-0012">Acyltransferase</keyword>
<keyword evidence="6" id="KW-0032">Aminotransferase</keyword>
<evidence type="ECO:0000256" key="4">
    <source>
        <dbReference type="RuleBase" id="RU003693"/>
    </source>
</evidence>
<accession>D3HME4</accession>
<dbReference type="InterPro" id="IPR015421">
    <property type="entry name" value="PyrdxlP-dep_Trfase_major"/>
</dbReference>
<dbReference type="Gene3D" id="3.40.640.10">
    <property type="entry name" value="Type I PLP-dependent aspartate aminotransferase-like (Major domain)"/>
    <property type="match status" value="1"/>
</dbReference>
<dbReference type="OrthoDB" id="9807157at2"/>
<comment type="similarity">
    <text evidence="4">Belongs to the class-II pyridoxal-phosphate-dependent aminotransferase family.</text>
</comment>
<dbReference type="PROSITE" id="PS00599">
    <property type="entry name" value="AA_TRANSFER_CLASS_2"/>
    <property type="match status" value="1"/>
</dbReference>
<evidence type="ECO:0000259" key="5">
    <source>
        <dbReference type="Pfam" id="PF00155"/>
    </source>
</evidence>
<evidence type="ECO:0000313" key="7">
    <source>
        <dbReference type="Proteomes" id="UP000001060"/>
    </source>
</evidence>
<dbReference type="InterPro" id="IPR001917">
    <property type="entry name" value="Aminotrans_II_pyridoxalP_BS"/>
</dbReference>
<dbReference type="GO" id="GO:0030170">
    <property type="term" value="F:pyridoxal phosphate binding"/>
    <property type="evidence" value="ECO:0007669"/>
    <property type="project" value="InterPro"/>
</dbReference>
<dbReference type="GO" id="GO:0008483">
    <property type="term" value="F:transaminase activity"/>
    <property type="evidence" value="ECO:0007669"/>
    <property type="project" value="UniProtKB-KW"/>
</dbReference>
<dbReference type="GeneID" id="40927362"/>
<dbReference type="Proteomes" id="UP000001060">
    <property type="component" value="Chromosome"/>
</dbReference>
<dbReference type="InterPro" id="IPR015424">
    <property type="entry name" value="PyrdxlP-dep_Trfase"/>
</dbReference>
<proteinExistence type="inferred from homology"/>
<name>D3HME4_LEGLN</name>
<dbReference type="SUPFAM" id="SSF53383">
    <property type="entry name" value="PLP-dependent transferases"/>
    <property type="match status" value="1"/>
</dbReference>
<dbReference type="PANTHER" id="PTHR13693:SF3">
    <property type="entry name" value="LD36009P"/>
    <property type="match status" value="1"/>
</dbReference>
<protein>
    <submittedName>
        <fullName evidence="6">Putative aminotransferase</fullName>
        <ecNumber evidence="6">2.3.1.47</ecNumber>
    </submittedName>
</protein>
<keyword evidence="3 4" id="KW-0663">Pyridoxal phosphate</keyword>
<dbReference type="HOGENOM" id="CLU_015846_11_3_6"/>
<gene>
    <name evidence="6" type="ordered locus">LLO_3178</name>
</gene>
<dbReference type="eggNOG" id="COG0156">
    <property type="taxonomic scope" value="Bacteria"/>
</dbReference>
<dbReference type="GO" id="GO:0008710">
    <property type="term" value="F:8-amino-7-oxononanoate synthase activity"/>
    <property type="evidence" value="ECO:0007669"/>
    <property type="project" value="UniProtKB-EC"/>
</dbReference>
<dbReference type="InterPro" id="IPR050087">
    <property type="entry name" value="AON_synthase_class-II"/>
</dbReference>
<dbReference type="EMBL" id="FN650140">
    <property type="protein sequence ID" value="CBJ13633.1"/>
    <property type="molecule type" value="Genomic_DNA"/>
</dbReference>
<organism evidence="6 7">
    <name type="scientific">Legionella longbeachae serogroup 1 (strain NSW150)</name>
    <dbReference type="NCBI Taxonomy" id="661367"/>
    <lineage>
        <taxon>Bacteria</taxon>
        <taxon>Pseudomonadati</taxon>
        <taxon>Pseudomonadota</taxon>
        <taxon>Gammaproteobacteria</taxon>
        <taxon>Legionellales</taxon>
        <taxon>Legionellaceae</taxon>
        <taxon>Legionella</taxon>
    </lineage>
</organism>
<evidence type="ECO:0000256" key="1">
    <source>
        <dbReference type="ARBA" id="ARBA00001933"/>
    </source>
</evidence>